<dbReference type="CDD" id="cd09083">
    <property type="entry name" value="EEP-1"/>
    <property type="match status" value="1"/>
</dbReference>
<evidence type="ECO:0000256" key="1">
    <source>
        <dbReference type="SAM" id="SignalP"/>
    </source>
</evidence>
<organism evidence="3 4">
    <name type="scientific">Candidatus Ordinivivax streblomastigis</name>
    <dbReference type="NCBI Taxonomy" id="2540710"/>
    <lineage>
        <taxon>Bacteria</taxon>
        <taxon>Pseudomonadati</taxon>
        <taxon>Bacteroidota</taxon>
        <taxon>Bacteroidia</taxon>
        <taxon>Bacteroidales</taxon>
        <taxon>Candidatus Ordinivivax</taxon>
    </lineage>
</organism>
<feature type="signal peptide" evidence="1">
    <location>
        <begin position="1"/>
        <end position="20"/>
    </location>
</feature>
<evidence type="ECO:0000313" key="4">
    <source>
        <dbReference type="Proteomes" id="UP000324575"/>
    </source>
</evidence>
<dbReference type="SUPFAM" id="SSF56219">
    <property type="entry name" value="DNase I-like"/>
    <property type="match status" value="1"/>
</dbReference>
<dbReference type="PANTHER" id="PTHR12121:SF36">
    <property type="entry name" value="ENDONUCLEASE_EXONUCLEASE_PHOSPHATASE DOMAIN-CONTAINING PROTEIN"/>
    <property type="match status" value="1"/>
</dbReference>
<dbReference type="Pfam" id="PF03372">
    <property type="entry name" value="Exo_endo_phos"/>
    <property type="match status" value="1"/>
</dbReference>
<gene>
    <name evidence="3" type="ORF">EZS26_002381</name>
</gene>
<dbReference type="GO" id="GO:0000175">
    <property type="term" value="F:3'-5'-RNA exonuclease activity"/>
    <property type="evidence" value="ECO:0007669"/>
    <property type="project" value="TreeGrafter"/>
</dbReference>
<dbReference type="Gene3D" id="3.60.10.10">
    <property type="entry name" value="Endonuclease/exonuclease/phosphatase"/>
    <property type="match status" value="1"/>
</dbReference>
<evidence type="ECO:0000313" key="3">
    <source>
        <dbReference type="EMBL" id="KAA6301507.1"/>
    </source>
</evidence>
<evidence type="ECO:0000259" key="2">
    <source>
        <dbReference type="Pfam" id="PF03372"/>
    </source>
</evidence>
<feature type="domain" description="Endonuclease/exonuclease/phosphatase" evidence="2">
    <location>
        <begin position="53"/>
        <end position="276"/>
    </location>
</feature>
<dbReference type="EMBL" id="SNRX01000018">
    <property type="protein sequence ID" value="KAA6301507.1"/>
    <property type="molecule type" value="Genomic_DNA"/>
</dbReference>
<reference evidence="3 4" key="1">
    <citation type="submission" date="2019-03" db="EMBL/GenBank/DDBJ databases">
        <title>Single cell metagenomics reveals metabolic interactions within the superorganism composed of flagellate Streblomastix strix and complex community of Bacteroidetes bacteria on its surface.</title>
        <authorList>
            <person name="Treitli S.C."/>
            <person name="Kolisko M."/>
            <person name="Husnik F."/>
            <person name="Keeling P."/>
            <person name="Hampl V."/>
        </authorList>
    </citation>
    <scope>NUCLEOTIDE SEQUENCE [LARGE SCALE GENOMIC DNA]</scope>
    <source>
        <strain evidence="3">St1</strain>
    </source>
</reference>
<sequence>MKTNICILFFLSLLASVAVAQEREMKIASFNIRYSNDSDYKAGNGWQNRCPVVASMIQFYDWDIIGAQECLINQLNDLKPLLPAYDFIGVGREDGNTAGEYAAIFYKTAKYTVLNQGHFWLSKTPDVPSVGWDAVLKRICTWVQLEEKSTGFRFFTFNLHYDHKGEKSRRLASELTLQKIREIAGNNPVMLTGDFNQDQDSEGYKTFLSSGFLYDSYLYAPVIYVPNGTFNAFHFDTISRQRIDHVFISAAFRVQRYGILTDIYWHDQAPHFPSDHFPVMVVLNY</sequence>
<dbReference type="InterPro" id="IPR050410">
    <property type="entry name" value="CCR4/nocturin_mRNA_transcr"/>
</dbReference>
<dbReference type="InterPro" id="IPR005135">
    <property type="entry name" value="Endo/exonuclease/phosphatase"/>
</dbReference>
<comment type="caution">
    <text evidence="3">The sequence shown here is derived from an EMBL/GenBank/DDBJ whole genome shotgun (WGS) entry which is preliminary data.</text>
</comment>
<protein>
    <recommendedName>
        <fullName evidence="2">Endonuclease/exonuclease/phosphatase domain-containing protein</fullName>
    </recommendedName>
</protein>
<proteinExistence type="predicted"/>
<feature type="chain" id="PRO_5024401400" description="Endonuclease/exonuclease/phosphatase domain-containing protein" evidence="1">
    <location>
        <begin position="21"/>
        <end position="285"/>
    </location>
</feature>
<dbReference type="Proteomes" id="UP000324575">
    <property type="component" value="Unassembled WGS sequence"/>
</dbReference>
<dbReference type="AlphaFoldDB" id="A0A5M8NZB9"/>
<keyword evidence="1" id="KW-0732">Signal</keyword>
<name>A0A5M8NZB9_9BACT</name>
<dbReference type="InterPro" id="IPR036691">
    <property type="entry name" value="Endo/exonu/phosph_ase_sf"/>
</dbReference>
<dbReference type="PANTHER" id="PTHR12121">
    <property type="entry name" value="CARBON CATABOLITE REPRESSOR PROTEIN 4"/>
    <property type="match status" value="1"/>
</dbReference>
<accession>A0A5M8NZB9</accession>